<dbReference type="VEuPathDB" id="MicrosporidiaDB:H312_01836"/>
<reference evidence="2" key="1">
    <citation type="submission" date="2013-02" db="EMBL/GenBank/DDBJ databases">
        <authorList>
            <consortium name="The Broad Institute Genome Sequencing Platform"/>
            <person name="Cuomo C."/>
            <person name="Becnel J."/>
            <person name="Sanscrainte N."/>
            <person name="Walker B."/>
            <person name="Young S.K."/>
            <person name="Zeng Q."/>
            <person name="Gargeya S."/>
            <person name="Fitzgerald M."/>
            <person name="Haas B."/>
            <person name="Abouelleil A."/>
            <person name="Alvarado L."/>
            <person name="Arachchi H.M."/>
            <person name="Berlin A.M."/>
            <person name="Chapman S.B."/>
            <person name="Dewar J."/>
            <person name="Goldberg J."/>
            <person name="Griggs A."/>
            <person name="Gujja S."/>
            <person name="Hansen M."/>
            <person name="Howarth C."/>
            <person name="Imamovic A."/>
            <person name="Larimer J."/>
            <person name="McCowan C."/>
            <person name="Murphy C."/>
            <person name="Neiman D."/>
            <person name="Pearson M."/>
            <person name="Priest M."/>
            <person name="Roberts A."/>
            <person name="Saif S."/>
            <person name="Shea T."/>
            <person name="Sisk P."/>
            <person name="Sykes S."/>
            <person name="Wortman J."/>
            <person name="Nusbaum C."/>
            <person name="Birren B."/>
        </authorList>
    </citation>
    <scope>NUCLEOTIDE SEQUENCE [LARGE SCALE GENOMIC DNA]</scope>
    <source>
        <strain evidence="2">PRA339</strain>
    </source>
</reference>
<proteinExistence type="predicted"/>
<keyword evidence="2" id="KW-1185">Reference proteome</keyword>
<evidence type="ECO:0000313" key="2">
    <source>
        <dbReference type="Proteomes" id="UP000030655"/>
    </source>
</evidence>
<dbReference type="EMBL" id="KK365164">
    <property type="protein sequence ID" value="KCZ80737.1"/>
    <property type="molecule type" value="Genomic_DNA"/>
</dbReference>
<name>A0A059F0U8_9MICR</name>
<dbReference type="Proteomes" id="UP000030655">
    <property type="component" value="Unassembled WGS sequence"/>
</dbReference>
<protein>
    <submittedName>
        <fullName evidence="1">Uncharacterized protein</fullName>
    </submittedName>
</protein>
<dbReference type="HOGENOM" id="CLU_173443_0_0_1"/>
<dbReference type="AlphaFoldDB" id="A0A059F0U8"/>
<sequence length="101" mass="11729">MTFPPIIPCNKCFISEMAIKQYSQALKGLCYRCKNPDCKQRKAISFGSAFKGLKFNCKIILRAIYCFVRSYNNFQAVNQLDINEKSFIKIKNLINSKIKEF</sequence>
<evidence type="ECO:0000313" key="1">
    <source>
        <dbReference type="EMBL" id="KCZ80737.1"/>
    </source>
</evidence>
<reference evidence="1 2" key="2">
    <citation type="submission" date="2014-03" db="EMBL/GenBank/DDBJ databases">
        <title>The Genome Sequence of Anncaliia algerae insect isolate PRA339.</title>
        <authorList>
            <consortium name="The Broad Institute Genome Sequencing Platform"/>
            <consortium name="The Broad Institute Genome Sequencing Center for Infectious Disease"/>
            <person name="Cuomo C."/>
            <person name="Becnel J."/>
            <person name="Sanscrainte N."/>
            <person name="Walker B."/>
            <person name="Young S.K."/>
            <person name="Zeng Q."/>
            <person name="Gargeya S."/>
            <person name="Fitzgerald M."/>
            <person name="Haas B."/>
            <person name="Abouelleil A."/>
            <person name="Alvarado L."/>
            <person name="Arachchi H.M."/>
            <person name="Berlin A.M."/>
            <person name="Chapman S.B."/>
            <person name="Dewar J."/>
            <person name="Goldberg J."/>
            <person name="Griggs A."/>
            <person name="Gujja S."/>
            <person name="Hansen M."/>
            <person name="Howarth C."/>
            <person name="Imamovic A."/>
            <person name="Larimer J."/>
            <person name="McCowan C."/>
            <person name="Murphy C."/>
            <person name="Neiman D."/>
            <person name="Pearson M."/>
            <person name="Priest M."/>
            <person name="Roberts A."/>
            <person name="Saif S."/>
            <person name="Shea T."/>
            <person name="Sisk P."/>
            <person name="Sykes S."/>
            <person name="Wortman J."/>
            <person name="Nusbaum C."/>
            <person name="Birren B."/>
        </authorList>
    </citation>
    <scope>NUCLEOTIDE SEQUENCE [LARGE SCALE GENOMIC DNA]</scope>
    <source>
        <strain evidence="1 2">PRA339</strain>
    </source>
</reference>
<organism evidence="1 2">
    <name type="scientific">Anncaliia algerae PRA339</name>
    <dbReference type="NCBI Taxonomy" id="1288291"/>
    <lineage>
        <taxon>Eukaryota</taxon>
        <taxon>Fungi</taxon>
        <taxon>Fungi incertae sedis</taxon>
        <taxon>Microsporidia</taxon>
        <taxon>Tubulinosematoidea</taxon>
        <taxon>Tubulinosematidae</taxon>
        <taxon>Anncaliia</taxon>
    </lineage>
</organism>
<accession>A0A059F0U8</accession>
<gene>
    <name evidence="1" type="ORF">H312_01836</name>
</gene>